<evidence type="ECO:0000313" key="1">
    <source>
        <dbReference type="EMBL" id="MPC33415.1"/>
    </source>
</evidence>
<organism evidence="1 2">
    <name type="scientific">Portunus trituberculatus</name>
    <name type="common">Swimming crab</name>
    <name type="synonym">Neptunus trituberculatus</name>
    <dbReference type="NCBI Taxonomy" id="210409"/>
    <lineage>
        <taxon>Eukaryota</taxon>
        <taxon>Metazoa</taxon>
        <taxon>Ecdysozoa</taxon>
        <taxon>Arthropoda</taxon>
        <taxon>Crustacea</taxon>
        <taxon>Multicrustacea</taxon>
        <taxon>Malacostraca</taxon>
        <taxon>Eumalacostraca</taxon>
        <taxon>Eucarida</taxon>
        <taxon>Decapoda</taxon>
        <taxon>Pleocyemata</taxon>
        <taxon>Brachyura</taxon>
        <taxon>Eubrachyura</taxon>
        <taxon>Portunoidea</taxon>
        <taxon>Portunidae</taxon>
        <taxon>Portuninae</taxon>
        <taxon>Portunus</taxon>
    </lineage>
</organism>
<keyword evidence="2" id="KW-1185">Reference proteome</keyword>
<dbReference type="EMBL" id="VSRR010002830">
    <property type="protein sequence ID" value="MPC33415.1"/>
    <property type="molecule type" value="Genomic_DNA"/>
</dbReference>
<reference evidence="1 2" key="1">
    <citation type="submission" date="2019-05" db="EMBL/GenBank/DDBJ databases">
        <title>Another draft genome of Portunus trituberculatus and its Hox gene families provides insights of decapod evolution.</title>
        <authorList>
            <person name="Jeong J.-H."/>
            <person name="Song I."/>
            <person name="Kim S."/>
            <person name="Choi T."/>
            <person name="Kim D."/>
            <person name="Ryu S."/>
            <person name="Kim W."/>
        </authorList>
    </citation>
    <scope>NUCLEOTIDE SEQUENCE [LARGE SCALE GENOMIC DNA]</scope>
    <source>
        <tissue evidence="1">Muscle</tissue>
    </source>
</reference>
<dbReference type="AlphaFoldDB" id="A0A5B7EJ22"/>
<dbReference type="Proteomes" id="UP000324222">
    <property type="component" value="Unassembled WGS sequence"/>
</dbReference>
<evidence type="ECO:0000313" key="2">
    <source>
        <dbReference type="Proteomes" id="UP000324222"/>
    </source>
</evidence>
<sequence>MSSNLEGRRKIRRVSRDTASFFPFIFLARRGGLVDRGLAGRGAVERTAEGSVGVDGDRSSEGSSRGEVMNVTCLCSLSLFLIVPVS</sequence>
<proteinExistence type="predicted"/>
<accession>A0A5B7EJ22</accession>
<comment type="caution">
    <text evidence="1">The sequence shown here is derived from an EMBL/GenBank/DDBJ whole genome shotgun (WGS) entry which is preliminary data.</text>
</comment>
<protein>
    <submittedName>
        <fullName evidence="1">Uncharacterized protein</fullName>
    </submittedName>
</protein>
<gene>
    <name evidence="1" type="ORF">E2C01_026764</name>
</gene>
<name>A0A5B7EJ22_PORTR</name>